<organism evidence="1 2">
    <name type="scientific">Arachis hypogaea</name>
    <name type="common">Peanut</name>
    <dbReference type="NCBI Taxonomy" id="3818"/>
    <lineage>
        <taxon>Eukaryota</taxon>
        <taxon>Viridiplantae</taxon>
        <taxon>Streptophyta</taxon>
        <taxon>Embryophyta</taxon>
        <taxon>Tracheophyta</taxon>
        <taxon>Spermatophyta</taxon>
        <taxon>Magnoliopsida</taxon>
        <taxon>eudicotyledons</taxon>
        <taxon>Gunneridae</taxon>
        <taxon>Pentapetalae</taxon>
        <taxon>rosids</taxon>
        <taxon>fabids</taxon>
        <taxon>Fabales</taxon>
        <taxon>Fabaceae</taxon>
        <taxon>Papilionoideae</taxon>
        <taxon>50 kb inversion clade</taxon>
        <taxon>dalbergioids sensu lato</taxon>
        <taxon>Dalbergieae</taxon>
        <taxon>Pterocarpus clade</taxon>
        <taxon>Arachis</taxon>
    </lineage>
</organism>
<name>A0A445DCW2_ARAHY</name>
<dbReference type="Proteomes" id="UP000289738">
    <property type="component" value="Chromosome A04"/>
</dbReference>
<keyword evidence="2" id="KW-1185">Reference proteome</keyword>
<protein>
    <submittedName>
        <fullName evidence="1">Uncharacterized protein</fullName>
    </submittedName>
</protein>
<accession>A0A445DCW2</accession>
<reference evidence="1 2" key="1">
    <citation type="submission" date="2019-01" db="EMBL/GenBank/DDBJ databases">
        <title>Sequencing of cultivated peanut Arachis hypogaea provides insights into genome evolution and oil improvement.</title>
        <authorList>
            <person name="Chen X."/>
        </authorList>
    </citation>
    <scope>NUCLEOTIDE SEQUENCE [LARGE SCALE GENOMIC DNA]</scope>
    <source>
        <strain evidence="2">cv. Fuhuasheng</strain>
        <tissue evidence="1">Leaves</tissue>
    </source>
</reference>
<gene>
    <name evidence="1" type="ORF">Ahy_A04g018077</name>
</gene>
<dbReference type="EMBL" id="SDMP01000004">
    <property type="protein sequence ID" value="RYR60987.1"/>
    <property type="molecule type" value="Genomic_DNA"/>
</dbReference>
<evidence type="ECO:0000313" key="1">
    <source>
        <dbReference type="EMBL" id="RYR60987.1"/>
    </source>
</evidence>
<evidence type="ECO:0000313" key="2">
    <source>
        <dbReference type="Proteomes" id="UP000289738"/>
    </source>
</evidence>
<proteinExistence type="predicted"/>
<comment type="caution">
    <text evidence="1">The sequence shown here is derived from an EMBL/GenBank/DDBJ whole genome shotgun (WGS) entry which is preliminary data.</text>
</comment>
<sequence>MDRGLVYNRVMEIYGVSPEYENCARQIISSNWRYCNRTDRVQKLLGPIISLLKEKKKIYRVHLWNYVIVKVLESKDTHAERERQETQTLEKIPSLANHHAHCNLTEILTLVLRSIASRIVEAVFT</sequence>
<dbReference type="AlphaFoldDB" id="A0A445DCW2"/>